<evidence type="ECO:0000313" key="2">
    <source>
        <dbReference type="Proteomes" id="UP000821845"/>
    </source>
</evidence>
<reference evidence="1" key="1">
    <citation type="submission" date="2020-05" db="EMBL/GenBank/DDBJ databases">
        <title>Large-scale comparative analyses of tick genomes elucidate their genetic diversity and vector capacities.</title>
        <authorList>
            <person name="Jia N."/>
            <person name="Wang J."/>
            <person name="Shi W."/>
            <person name="Du L."/>
            <person name="Sun Y."/>
            <person name="Zhan W."/>
            <person name="Jiang J."/>
            <person name="Wang Q."/>
            <person name="Zhang B."/>
            <person name="Ji P."/>
            <person name="Sakyi L.B."/>
            <person name="Cui X."/>
            <person name="Yuan T."/>
            <person name="Jiang B."/>
            <person name="Yang W."/>
            <person name="Lam T.T.-Y."/>
            <person name="Chang Q."/>
            <person name="Ding S."/>
            <person name="Wang X."/>
            <person name="Zhu J."/>
            <person name="Ruan X."/>
            <person name="Zhao L."/>
            <person name="Wei J."/>
            <person name="Que T."/>
            <person name="Du C."/>
            <person name="Cheng J."/>
            <person name="Dai P."/>
            <person name="Han X."/>
            <person name="Huang E."/>
            <person name="Gao Y."/>
            <person name="Liu J."/>
            <person name="Shao H."/>
            <person name="Ye R."/>
            <person name="Li L."/>
            <person name="Wei W."/>
            <person name="Wang X."/>
            <person name="Wang C."/>
            <person name="Yang T."/>
            <person name="Huo Q."/>
            <person name="Li W."/>
            <person name="Guo W."/>
            <person name="Chen H."/>
            <person name="Zhou L."/>
            <person name="Ni X."/>
            <person name="Tian J."/>
            <person name="Zhou Y."/>
            <person name="Sheng Y."/>
            <person name="Liu T."/>
            <person name="Pan Y."/>
            <person name="Xia L."/>
            <person name="Li J."/>
            <person name="Zhao F."/>
            <person name="Cao W."/>
        </authorList>
    </citation>
    <scope>NUCLEOTIDE SEQUENCE</scope>
    <source>
        <strain evidence="1">Hyas-2018</strain>
    </source>
</reference>
<gene>
    <name evidence="1" type="ORF">HPB50_025988</name>
</gene>
<dbReference type="Proteomes" id="UP000821845">
    <property type="component" value="Chromosome 3"/>
</dbReference>
<accession>A0ACB7STS2</accession>
<dbReference type="EMBL" id="CM023483">
    <property type="protein sequence ID" value="KAH6937203.1"/>
    <property type="molecule type" value="Genomic_DNA"/>
</dbReference>
<proteinExistence type="predicted"/>
<protein>
    <submittedName>
        <fullName evidence="1">Uncharacterized protein</fullName>
    </submittedName>
</protein>
<organism evidence="1 2">
    <name type="scientific">Hyalomma asiaticum</name>
    <name type="common">Tick</name>
    <dbReference type="NCBI Taxonomy" id="266040"/>
    <lineage>
        <taxon>Eukaryota</taxon>
        <taxon>Metazoa</taxon>
        <taxon>Ecdysozoa</taxon>
        <taxon>Arthropoda</taxon>
        <taxon>Chelicerata</taxon>
        <taxon>Arachnida</taxon>
        <taxon>Acari</taxon>
        <taxon>Parasitiformes</taxon>
        <taxon>Ixodida</taxon>
        <taxon>Ixodoidea</taxon>
        <taxon>Ixodidae</taxon>
        <taxon>Hyalomminae</taxon>
        <taxon>Hyalomma</taxon>
    </lineage>
</organism>
<sequence length="729" mass="80604">MSHTQHNTLFEEGSPSRETPHQQLVSKKAASLVNAPCGAHYAAPADAAAIRGRHRSLAGVKGERRNLVAAETDVTKPPECYPDDAKLCTGDSGLHRQRATTSLLRLAQRSPARTCLAFTSGLIFLVVVLAALSLARFTRKASRGSEDRGRHMEVRDSSSIQVAACAKDACRQMGLLLKDSLDVSRDPCEDFHAYVCGSWPTKHPGRSVTQVLASTFMSNVIRRAKAVRIPYVVKTRKQTAVQKAARHLIACDDIVAEDDDQSAYVREVLAEAGVEWPDGGADGNASSDVLDNIIYMSQVVKIPVLIEVTLESSPVQRVVVKRPKNAASLLEASSRRIKNMTSQKYGEYFRAVYDALSQRRTPSDFRGRASRMSRLESVLVFSINPSLSTRRSRTLVPFTSRRIIETAASADSQEAILETHRARCFASSDRIFHYALEYPYLSDIVTAGVRDDVGKLMRRIGHSFVSVLARVGSGILSHKCATEALEKSASVYTAIFRRTRPEYFENIYEGFPDMTFSAITNWISTESHAPAHNASYEYDSFGYATGERHDSAWRTGLEASYMSAPWYGLDAPSAIKVAGIGSRAVGRLFSELILRKRACEKVVLAELEGTWRCMVDTLKDHSLEGIATKRAVLTTMLTRSILWEAFRGRTVFRMNETVLEDYPELTESALFFVFGCLWSCGEDSVVAKLRCNLPLKHDANFAKTFSCAPGSPMRPEVQCPHAFSAISLD</sequence>
<keyword evidence="2" id="KW-1185">Reference proteome</keyword>
<comment type="caution">
    <text evidence="1">The sequence shown here is derived from an EMBL/GenBank/DDBJ whole genome shotgun (WGS) entry which is preliminary data.</text>
</comment>
<evidence type="ECO:0000313" key="1">
    <source>
        <dbReference type="EMBL" id="KAH6937203.1"/>
    </source>
</evidence>
<name>A0ACB7STS2_HYAAI</name>